<protein>
    <recommendedName>
        <fullName evidence="3">Transposase</fullName>
    </recommendedName>
</protein>
<name>A0ABV4IE23_9BURK</name>
<dbReference type="Proteomes" id="UP001567350">
    <property type="component" value="Unassembled WGS sequence"/>
</dbReference>
<sequence>MAATTGQQMQKSSREAAFLWAAFHARFLKSELLALDGQCFQYEKNGKSR</sequence>
<organism evidence="1 2">
    <name type="scientific">Comamonas jiangduensis</name>
    <dbReference type="NCBI Taxonomy" id="1194168"/>
    <lineage>
        <taxon>Bacteria</taxon>
        <taxon>Pseudomonadati</taxon>
        <taxon>Pseudomonadota</taxon>
        <taxon>Betaproteobacteria</taxon>
        <taxon>Burkholderiales</taxon>
        <taxon>Comamonadaceae</taxon>
        <taxon>Comamonas</taxon>
    </lineage>
</organism>
<dbReference type="EMBL" id="JBGJLR010000013">
    <property type="protein sequence ID" value="MEZ2740100.1"/>
    <property type="molecule type" value="Genomic_DNA"/>
</dbReference>
<keyword evidence="2" id="KW-1185">Reference proteome</keyword>
<evidence type="ECO:0000313" key="2">
    <source>
        <dbReference type="Proteomes" id="UP001567350"/>
    </source>
</evidence>
<gene>
    <name evidence="1" type="ORF">ACBP88_11705</name>
</gene>
<proteinExistence type="predicted"/>
<reference evidence="1 2" key="1">
    <citation type="submission" date="2024-08" db="EMBL/GenBank/DDBJ databases">
        <authorList>
            <person name="Feng Z."/>
            <person name="Ronholm J."/>
        </authorList>
    </citation>
    <scope>NUCLEOTIDE SEQUENCE [LARGE SCALE GENOMIC DNA]</scope>
    <source>
        <strain evidence="1 2">4-AB0-8</strain>
    </source>
</reference>
<accession>A0ABV4IE23</accession>
<comment type="caution">
    <text evidence="1">The sequence shown here is derived from an EMBL/GenBank/DDBJ whole genome shotgun (WGS) entry which is preliminary data.</text>
</comment>
<evidence type="ECO:0008006" key="3">
    <source>
        <dbReference type="Google" id="ProtNLM"/>
    </source>
</evidence>
<evidence type="ECO:0000313" key="1">
    <source>
        <dbReference type="EMBL" id="MEZ2740100.1"/>
    </source>
</evidence>
<dbReference type="RefSeq" id="WP_370892853.1">
    <property type="nucleotide sequence ID" value="NZ_JBGJLR010000013.1"/>
</dbReference>